<dbReference type="OrthoDB" id="3712018at2"/>
<dbReference type="Gene3D" id="2.30.30.240">
    <property type="entry name" value="PRC-barrel domain"/>
    <property type="match status" value="1"/>
</dbReference>
<keyword evidence="5" id="KW-1185">Reference proteome</keyword>
<reference evidence="4" key="1">
    <citation type="submission" date="2019-03" db="EMBL/GenBank/DDBJ databases">
        <title>Afifella sp. nov., isolated from activated sludge.</title>
        <authorList>
            <person name="Li Q."/>
            <person name="Liu Y."/>
        </authorList>
    </citation>
    <scope>NUCLEOTIDE SEQUENCE</scope>
    <source>
        <strain evidence="4">L72</strain>
    </source>
</reference>
<organism evidence="4 5">
    <name type="scientific">Propylenella binzhouense</name>
    <dbReference type="NCBI Taxonomy" id="2555902"/>
    <lineage>
        <taxon>Bacteria</taxon>
        <taxon>Pseudomonadati</taxon>
        <taxon>Pseudomonadota</taxon>
        <taxon>Alphaproteobacteria</taxon>
        <taxon>Hyphomicrobiales</taxon>
        <taxon>Propylenellaceae</taxon>
        <taxon>Propylenella</taxon>
    </lineage>
</organism>
<evidence type="ECO:0000256" key="2">
    <source>
        <dbReference type="SAM" id="SignalP"/>
    </source>
</evidence>
<proteinExistence type="predicted"/>
<dbReference type="Pfam" id="PF05239">
    <property type="entry name" value="PRC"/>
    <property type="match status" value="1"/>
</dbReference>
<feature type="signal peptide" evidence="2">
    <location>
        <begin position="1"/>
        <end position="20"/>
    </location>
</feature>
<dbReference type="SUPFAM" id="SSF50346">
    <property type="entry name" value="PRC-barrel domain"/>
    <property type="match status" value="1"/>
</dbReference>
<feature type="chain" id="PRO_5037270519" evidence="2">
    <location>
        <begin position="21"/>
        <end position="121"/>
    </location>
</feature>
<accession>A0A964T8T4</accession>
<sequence length="121" mass="12486">MRMRFALSLLAGLAAGPAIAQSDPGAPPPAIPGEHMFPSGWSLDSVTGSPVFDEDGDRIGTVERAVGDSSGAVTHIVVDLSGESGRPVRVPITAITPSLDGTRMSFISHLKRGDLANLPRG</sequence>
<evidence type="ECO:0000313" key="5">
    <source>
        <dbReference type="Proteomes" id="UP000773614"/>
    </source>
</evidence>
<keyword evidence="2" id="KW-0732">Signal</keyword>
<dbReference type="AlphaFoldDB" id="A0A964T8T4"/>
<comment type="caution">
    <text evidence="4">The sequence shown here is derived from an EMBL/GenBank/DDBJ whole genome shotgun (WGS) entry which is preliminary data.</text>
</comment>
<feature type="domain" description="PRC-barrel" evidence="3">
    <location>
        <begin position="44"/>
        <end position="93"/>
    </location>
</feature>
<dbReference type="EMBL" id="SPKJ01000110">
    <property type="protein sequence ID" value="MYZ49982.1"/>
    <property type="molecule type" value="Genomic_DNA"/>
</dbReference>
<protein>
    <submittedName>
        <fullName evidence="4">PRC-barrel domain containing protein</fullName>
    </submittedName>
</protein>
<evidence type="ECO:0000259" key="3">
    <source>
        <dbReference type="Pfam" id="PF05239"/>
    </source>
</evidence>
<gene>
    <name evidence="4" type="ORF">E4O86_19945</name>
</gene>
<dbReference type="InterPro" id="IPR027275">
    <property type="entry name" value="PRC-brl_dom"/>
</dbReference>
<evidence type="ECO:0000256" key="1">
    <source>
        <dbReference type="SAM" id="MobiDB-lite"/>
    </source>
</evidence>
<dbReference type="InterPro" id="IPR011033">
    <property type="entry name" value="PRC_barrel-like_sf"/>
</dbReference>
<feature type="region of interest" description="Disordered" evidence="1">
    <location>
        <begin position="18"/>
        <end position="38"/>
    </location>
</feature>
<dbReference type="RefSeq" id="WP_161142317.1">
    <property type="nucleotide sequence ID" value="NZ_SPKJ01000110.1"/>
</dbReference>
<evidence type="ECO:0000313" key="4">
    <source>
        <dbReference type="EMBL" id="MYZ49982.1"/>
    </source>
</evidence>
<name>A0A964T8T4_9HYPH</name>
<dbReference type="Proteomes" id="UP000773614">
    <property type="component" value="Unassembled WGS sequence"/>
</dbReference>